<proteinExistence type="predicted"/>
<reference evidence="1" key="1">
    <citation type="submission" date="2021-01" db="EMBL/GenBank/DDBJ databases">
        <authorList>
            <consortium name="Genoscope - CEA"/>
            <person name="William W."/>
        </authorList>
    </citation>
    <scope>NUCLEOTIDE SEQUENCE</scope>
</reference>
<name>A0A816KWX6_BRANA</name>
<dbReference type="AlphaFoldDB" id="A0A816KWX6"/>
<accession>A0A816KWX6</accession>
<organism evidence="1">
    <name type="scientific">Brassica napus</name>
    <name type="common">Rape</name>
    <dbReference type="NCBI Taxonomy" id="3708"/>
    <lineage>
        <taxon>Eukaryota</taxon>
        <taxon>Viridiplantae</taxon>
        <taxon>Streptophyta</taxon>
        <taxon>Embryophyta</taxon>
        <taxon>Tracheophyta</taxon>
        <taxon>Spermatophyta</taxon>
        <taxon>Magnoliopsida</taxon>
        <taxon>eudicotyledons</taxon>
        <taxon>Gunneridae</taxon>
        <taxon>Pentapetalae</taxon>
        <taxon>rosids</taxon>
        <taxon>malvids</taxon>
        <taxon>Brassicales</taxon>
        <taxon>Brassicaceae</taxon>
        <taxon>Brassiceae</taxon>
        <taxon>Brassica</taxon>
    </lineage>
</organism>
<dbReference type="EMBL" id="HG994369">
    <property type="protein sequence ID" value="CAF1927633.1"/>
    <property type="molecule type" value="Genomic_DNA"/>
</dbReference>
<protein>
    <submittedName>
        <fullName evidence="1">(rape) hypothetical protein</fullName>
    </submittedName>
</protein>
<sequence>MRSQCLSNHLHTFRDHLSEGSVYSLNSFDFTRSK</sequence>
<evidence type="ECO:0000313" key="1">
    <source>
        <dbReference type="EMBL" id="CAF1927633.1"/>
    </source>
</evidence>
<dbReference type="Proteomes" id="UP001295469">
    <property type="component" value="Chromosome C05"/>
</dbReference>
<gene>
    <name evidence="1" type="ORF">DARMORV10_C05P21120.1</name>
</gene>